<feature type="transmembrane region" description="Helical" evidence="1">
    <location>
        <begin position="26"/>
        <end position="45"/>
    </location>
</feature>
<sequence length="58" mass="6862">MKYILFFLGMGLFIFNKFFPELREGILGDFLITAIMVFAIINLMIQRKKSKKDIDNEE</sequence>
<keyword evidence="1" id="KW-0812">Transmembrane</keyword>
<proteinExistence type="predicted"/>
<evidence type="ECO:0000313" key="2">
    <source>
        <dbReference type="EMBL" id="VYT29300.1"/>
    </source>
</evidence>
<accession>A0A6N2VH72</accession>
<name>A0A6N2VH72_9FIRM</name>
<evidence type="ECO:0000256" key="1">
    <source>
        <dbReference type="SAM" id="Phobius"/>
    </source>
</evidence>
<reference evidence="2" key="1">
    <citation type="submission" date="2019-11" db="EMBL/GenBank/DDBJ databases">
        <authorList>
            <person name="Feng L."/>
        </authorList>
    </citation>
    <scope>NUCLEOTIDE SEQUENCE</scope>
    <source>
        <strain evidence="2">AcaccaeLFYP115</strain>
    </source>
</reference>
<protein>
    <submittedName>
        <fullName evidence="2">Uncharacterized protein</fullName>
    </submittedName>
</protein>
<dbReference type="EMBL" id="CACRSQ010000007">
    <property type="protein sequence ID" value="VYT29300.1"/>
    <property type="molecule type" value="Genomic_DNA"/>
</dbReference>
<organism evidence="2">
    <name type="scientific">Anaerostipes caccae</name>
    <dbReference type="NCBI Taxonomy" id="105841"/>
    <lineage>
        <taxon>Bacteria</taxon>
        <taxon>Bacillati</taxon>
        <taxon>Bacillota</taxon>
        <taxon>Clostridia</taxon>
        <taxon>Lachnospirales</taxon>
        <taxon>Lachnospiraceae</taxon>
        <taxon>Anaerostipes</taxon>
    </lineage>
</organism>
<dbReference type="RefSeq" id="WP_156782921.1">
    <property type="nucleotide sequence ID" value="NZ_BAABZP010000001.1"/>
</dbReference>
<gene>
    <name evidence="2" type="ORF">ACLFYP115_02506</name>
</gene>
<keyword evidence="1" id="KW-0472">Membrane</keyword>
<keyword evidence="1" id="KW-1133">Transmembrane helix</keyword>
<dbReference type="AlphaFoldDB" id="A0A6N2VH72"/>